<dbReference type="AlphaFoldDB" id="A0A3M0JMG4"/>
<keyword evidence="2" id="KW-1185">Reference proteome</keyword>
<proteinExistence type="predicted"/>
<dbReference type="EMBL" id="QRBI01000134">
    <property type="protein sequence ID" value="RMC02248.1"/>
    <property type="molecule type" value="Genomic_DNA"/>
</dbReference>
<accession>A0A3M0JMG4</accession>
<evidence type="ECO:0000313" key="2">
    <source>
        <dbReference type="Proteomes" id="UP000269221"/>
    </source>
</evidence>
<name>A0A3M0JMG4_HIRRU</name>
<comment type="caution">
    <text evidence="1">The sequence shown here is derived from an EMBL/GenBank/DDBJ whole genome shotgun (WGS) entry which is preliminary data.</text>
</comment>
<evidence type="ECO:0000313" key="1">
    <source>
        <dbReference type="EMBL" id="RMC02248.1"/>
    </source>
</evidence>
<organism evidence="1 2">
    <name type="scientific">Hirundo rustica rustica</name>
    <dbReference type="NCBI Taxonomy" id="333673"/>
    <lineage>
        <taxon>Eukaryota</taxon>
        <taxon>Metazoa</taxon>
        <taxon>Chordata</taxon>
        <taxon>Craniata</taxon>
        <taxon>Vertebrata</taxon>
        <taxon>Euteleostomi</taxon>
        <taxon>Archelosauria</taxon>
        <taxon>Archosauria</taxon>
        <taxon>Dinosauria</taxon>
        <taxon>Saurischia</taxon>
        <taxon>Theropoda</taxon>
        <taxon>Coelurosauria</taxon>
        <taxon>Aves</taxon>
        <taxon>Neognathae</taxon>
        <taxon>Neoaves</taxon>
        <taxon>Telluraves</taxon>
        <taxon>Australaves</taxon>
        <taxon>Passeriformes</taxon>
        <taxon>Sylvioidea</taxon>
        <taxon>Hirundinidae</taxon>
        <taxon>Hirundo</taxon>
    </lineage>
</organism>
<sequence length="89" mass="10115">MGLRDFTTQVPFTEPLCHKSCVTNSFLPAHMQCLHTEATEPGTWEVIEVVLVRIIRWNRSWDHPGPKSTRMELVLGSGNSQNHRTTGLE</sequence>
<protein>
    <submittedName>
        <fullName evidence="1">Uncharacterized protein</fullName>
    </submittedName>
</protein>
<dbReference type="Proteomes" id="UP000269221">
    <property type="component" value="Unassembled WGS sequence"/>
</dbReference>
<reference evidence="1 2" key="1">
    <citation type="submission" date="2018-07" db="EMBL/GenBank/DDBJ databases">
        <title>A high quality draft genome assembly of the barn swallow (H. rustica rustica).</title>
        <authorList>
            <person name="Formenti G."/>
            <person name="Chiara M."/>
            <person name="Poveda L."/>
            <person name="Francoijs K.-J."/>
            <person name="Bonisoli-Alquati A."/>
            <person name="Canova L."/>
            <person name="Gianfranceschi L."/>
            <person name="Horner D.S."/>
            <person name="Saino N."/>
        </authorList>
    </citation>
    <scope>NUCLEOTIDE SEQUENCE [LARGE SCALE GENOMIC DNA]</scope>
    <source>
        <strain evidence="1">Chelidonia</strain>
        <tissue evidence="1">Blood</tissue>
    </source>
</reference>
<gene>
    <name evidence="1" type="ORF">DUI87_21415</name>
</gene>